<keyword evidence="5" id="KW-0963">Cytoplasm</keyword>
<comment type="subcellular location">
    <subcellularLocation>
        <location evidence="5">Cytoplasm</location>
    </subcellularLocation>
</comment>
<keyword evidence="4 5" id="KW-0560">Oxidoreductase</keyword>
<keyword evidence="1 5" id="KW-0055">Arginine biosynthesis</keyword>
<feature type="domain" description="Semialdehyde dehydrogenase NAD-binding" evidence="6">
    <location>
        <begin position="8"/>
        <end position="146"/>
    </location>
</feature>
<comment type="caution">
    <text evidence="7">The sequence shown here is derived from an EMBL/GenBank/DDBJ whole genome shotgun (WGS) entry which is preliminary data.</text>
</comment>
<reference evidence="7 8" key="1">
    <citation type="submission" date="2019-10" db="EMBL/GenBank/DDBJ databases">
        <title>Alcanivorax sp.PA15-N-34 draft genome sequence.</title>
        <authorList>
            <person name="Liao X."/>
            <person name="Shao Z."/>
        </authorList>
    </citation>
    <scope>NUCLEOTIDE SEQUENCE [LARGE SCALE GENOMIC DNA]</scope>
    <source>
        <strain evidence="7 8">PA15-N-34</strain>
    </source>
</reference>
<dbReference type="InterPro" id="IPR050085">
    <property type="entry name" value="AGPR"/>
</dbReference>
<dbReference type="SUPFAM" id="SSF51735">
    <property type="entry name" value="NAD(P)-binding Rossmann-fold domains"/>
    <property type="match status" value="1"/>
</dbReference>
<comment type="similarity">
    <text evidence="5">Belongs to the NAGSA dehydrogenase family. Type 1 subfamily.</text>
</comment>
<dbReference type="AlphaFoldDB" id="A0A6N7LNI4"/>
<dbReference type="Pfam" id="PF22698">
    <property type="entry name" value="Semialdhyde_dhC_1"/>
    <property type="match status" value="1"/>
</dbReference>
<dbReference type="NCBIfam" id="TIGR01850">
    <property type="entry name" value="argC"/>
    <property type="match status" value="1"/>
</dbReference>
<name>A0A6N7LNI4_9GAMM</name>
<comment type="pathway">
    <text evidence="5">Amino-acid biosynthesis; L-arginine biosynthesis; N(2)-acetyl-L-ornithine from L-glutamate: step 3/4.</text>
</comment>
<dbReference type="Proteomes" id="UP000469421">
    <property type="component" value="Unassembled WGS sequence"/>
</dbReference>
<evidence type="ECO:0000256" key="3">
    <source>
        <dbReference type="ARBA" id="ARBA00022857"/>
    </source>
</evidence>
<dbReference type="HAMAP" id="MF_00150">
    <property type="entry name" value="ArgC_type1"/>
    <property type="match status" value="1"/>
</dbReference>
<dbReference type="InterPro" id="IPR036291">
    <property type="entry name" value="NAD(P)-bd_dom_sf"/>
</dbReference>
<dbReference type="GO" id="GO:0051287">
    <property type="term" value="F:NAD binding"/>
    <property type="evidence" value="ECO:0007669"/>
    <property type="project" value="InterPro"/>
</dbReference>
<evidence type="ECO:0000259" key="6">
    <source>
        <dbReference type="SMART" id="SM00859"/>
    </source>
</evidence>
<comment type="catalytic activity">
    <reaction evidence="5">
        <text>N-acetyl-L-glutamate 5-semialdehyde + phosphate + NADP(+) = N-acetyl-L-glutamyl 5-phosphate + NADPH + H(+)</text>
        <dbReference type="Rhea" id="RHEA:21588"/>
        <dbReference type="ChEBI" id="CHEBI:15378"/>
        <dbReference type="ChEBI" id="CHEBI:29123"/>
        <dbReference type="ChEBI" id="CHEBI:43474"/>
        <dbReference type="ChEBI" id="CHEBI:57783"/>
        <dbReference type="ChEBI" id="CHEBI:57936"/>
        <dbReference type="ChEBI" id="CHEBI:58349"/>
        <dbReference type="EC" id="1.2.1.38"/>
    </reaction>
</comment>
<keyword evidence="8" id="KW-1185">Reference proteome</keyword>
<gene>
    <name evidence="5" type="primary">argC</name>
    <name evidence="7" type="ORF">GFN93_00040</name>
</gene>
<dbReference type="Gene3D" id="3.40.50.720">
    <property type="entry name" value="NAD(P)-binding Rossmann-like Domain"/>
    <property type="match status" value="1"/>
</dbReference>
<organism evidence="7 8">
    <name type="scientific">Alcanivorax sediminis</name>
    <dbReference type="NCBI Taxonomy" id="2663008"/>
    <lineage>
        <taxon>Bacteria</taxon>
        <taxon>Pseudomonadati</taxon>
        <taxon>Pseudomonadota</taxon>
        <taxon>Gammaproteobacteria</taxon>
        <taxon>Oceanospirillales</taxon>
        <taxon>Alcanivoracaceae</taxon>
        <taxon>Alcanivorax</taxon>
    </lineage>
</organism>
<dbReference type="SMART" id="SM00859">
    <property type="entry name" value="Semialdhyde_dh"/>
    <property type="match status" value="1"/>
</dbReference>
<evidence type="ECO:0000256" key="2">
    <source>
        <dbReference type="ARBA" id="ARBA00022605"/>
    </source>
</evidence>
<protein>
    <recommendedName>
        <fullName evidence="5">N-acetyl-gamma-glutamyl-phosphate reductase</fullName>
        <shortName evidence="5">AGPR</shortName>
        <ecNumber evidence="5">1.2.1.38</ecNumber>
    </recommendedName>
    <alternativeName>
        <fullName evidence="5">N-acetyl-glutamate semialdehyde dehydrogenase</fullName>
        <shortName evidence="5">NAGSA dehydrogenase</shortName>
    </alternativeName>
</protein>
<evidence type="ECO:0000313" key="8">
    <source>
        <dbReference type="Proteomes" id="UP000469421"/>
    </source>
</evidence>
<dbReference type="InterPro" id="IPR000706">
    <property type="entry name" value="AGPR_type-1"/>
</dbReference>
<dbReference type="UniPathway" id="UPA00068">
    <property type="reaction ID" value="UER00108"/>
</dbReference>
<dbReference type="PANTHER" id="PTHR32338:SF10">
    <property type="entry name" value="N-ACETYL-GAMMA-GLUTAMYL-PHOSPHATE REDUCTASE, CHLOROPLASTIC-RELATED"/>
    <property type="match status" value="1"/>
</dbReference>
<dbReference type="GO" id="GO:0070401">
    <property type="term" value="F:NADP+ binding"/>
    <property type="evidence" value="ECO:0007669"/>
    <property type="project" value="InterPro"/>
</dbReference>
<dbReference type="EMBL" id="WIRE01000001">
    <property type="protein sequence ID" value="MQX51617.1"/>
    <property type="molecule type" value="Genomic_DNA"/>
</dbReference>
<evidence type="ECO:0000313" key="7">
    <source>
        <dbReference type="EMBL" id="MQX51617.1"/>
    </source>
</evidence>
<proteinExistence type="inferred from homology"/>
<keyword evidence="2 5" id="KW-0028">Amino-acid biosynthesis</keyword>
<feature type="active site" evidence="5">
    <location>
        <position position="154"/>
    </location>
</feature>
<keyword evidence="3 5" id="KW-0521">NADP</keyword>
<dbReference type="EC" id="1.2.1.38" evidence="5"/>
<evidence type="ECO:0000256" key="5">
    <source>
        <dbReference type="HAMAP-Rule" id="MF_00150"/>
    </source>
</evidence>
<accession>A0A6N7LNI4</accession>
<dbReference type="CDD" id="cd23934">
    <property type="entry name" value="AGPR_1_C"/>
    <property type="match status" value="1"/>
</dbReference>
<dbReference type="PANTHER" id="PTHR32338">
    <property type="entry name" value="N-ACETYL-GAMMA-GLUTAMYL-PHOSPHATE REDUCTASE, CHLOROPLASTIC-RELATED-RELATED"/>
    <property type="match status" value="1"/>
</dbReference>
<dbReference type="GO" id="GO:0006526">
    <property type="term" value="P:L-arginine biosynthetic process"/>
    <property type="evidence" value="ECO:0007669"/>
    <property type="project" value="UniProtKB-UniRule"/>
</dbReference>
<dbReference type="Gene3D" id="3.30.360.10">
    <property type="entry name" value="Dihydrodipicolinate Reductase, domain 2"/>
    <property type="match status" value="1"/>
</dbReference>
<dbReference type="Pfam" id="PF01118">
    <property type="entry name" value="Semialdhyde_dh"/>
    <property type="match status" value="1"/>
</dbReference>
<evidence type="ECO:0000256" key="1">
    <source>
        <dbReference type="ARBA" id="ARBA00022571"/>
    </source>
</evidence>
<dbReference type="GO" id="GO:0003942">
    <property type="term" value="F:N-acetyl-gamma-glutamyl-phosphate reductase activity"/>
    <property type="evidence" value="ECO:0007669"/>
    <property type="project" value="UniProtKB-UniRule"/>
</dbReference>
<dbReference type="InterPro" id="IPR058924">
    <property type="entry name" value="AGPR_dimerisation_dom"/>
</dbReference>
<evidence type="ECO:0000256" key="4">
    <source>
        <dbReference type="ARBA" id="ARBA00023002"/>
    </source>
</evidence>
<dbReference type="InterPro" id="IPR000534">
    <property type="entry name" value="Semialdehyde_DH_NAD-bd"/>
</dbReference>
<dbReference type="RefSeq" id="WP_153498424.1">
    <property type="nucleotide sequence ID" value="NZ_JBMZXE010000161.1"/>
</dbReference>
<dbReference type="SUPFAM" id="SSF55347">
    <property type="entry name" value="Glyceraldehyde-3-phosphate dehydrogenase-like, C-terminal domain"/>
    <property type="match status" value="1"/>
</dbReference>
<dbReference type="CDD" id="cd17895">
    <property type="entry name" value="AGPR_1_N"/>
    <property type="match status" value="1"/>
</dbReference>
<dbReference type="GO" id="GO:0005737">
    <property type="term" value="C:cytoplasm"/>
    <property type="evidence" value="ECO:0007669"/>
    <property type="project" value="UniProtKB-SubCell"/>
</dbReference>
<sequence>MATGSVLKVGVVGGTGYTGVELLRLLVNHPQAELEVITSRGDAGTAVADMFPSLRGRTDLVFSEPDVARLAQCDVVFFATPHNVAMRMMPELMEAGVRVVDLSADFRLRDHELWSEWYGEPHACPELLAEAVYGLPEVNREKMRDARLVACAGCYPTSIQLGYLPLLENGWIKPDQLIANSASGASGAGKGAKVAMLLAEAGESYKAYGASGHRHLPEIEQGLADIAGGPVKATFVPHLIPMIRGIHSTLYGQLVEGAPSLEEVQAAYEARYANEPFVDVMPLGSHPETRFVKGANTCRIALHQPRGENVIVVLSVIDNLVKGASGQAVQAMNIMFGLNEDAGLSVVPLAP</sequence>
<comment type="function">
    <text evidence="5">Catalyzes the NADPH-dependent reduction of N-acetyl-5-glutamyl phosphate to yield N-acetyl-L-glutamate 5-semialdehyde.</text>
</comment>